<reference evidence="6 7" key="1">
    <citation type="submission" date="2017-07" db="EMBL/GenBank/DDBJ databases">
        <title>Niveispirillum cyanobacteriorum sp. nov., isolated from cyanobacterial aggregates in a eutrophic lake.</title>
        <authorList>
            <person name="Cai H."/>
        </authorList>
    </citation>
    <scope>NUCLEOTIDE SEQUENCE [LARGE SCALE GENOMIC DNA]</scope>
    <source>
        <strain evidence="7">TH1-14</strain>
    </source>
</reference>
<dbReference type="InterPro" id="IPR000847">
    <property type="entry name" value="LysR_HTH_N"/>
</dbReference>
<accession>A0A255YYJ9</accession>
<dbReference type="CDD" id="cd05466">
    <property type="entry name" value="PBP2_LTTR_substrate"/>
    <property type="match status" value="1"/>
</dbReference>
<dbReference type="InterPro" id="IPR036390">
    <property type="entry name" value="WH_DNA-bd_sf"/>
</dbReference>
<dbReference type="InterPro" id="IPR036388">
    <property type="entry name" value="WH-like_DNA-bd_sf"/>
</dbReference>
<dbReference type="GO" id="GO:0003677">
    <property type="term" value="F:DNA binding"/>
    <property type="evidence" value="ECO:0007669"/>
    <property type="project" value="UniProtKB-KW"/>
</dbReference>
<dbReference type="Proteomes" id="UP000216998">
    <property type="component" value="Unassembled WGS sequence"/>
</dbReference>
<name>A0A255YYJ9_9PROT</name>
<evidence type="ECO:0000256" key="3">
    <source>
        <dbReference type="ARBA" id="ARBA00023125"/>
    </source>
</evidence>
<dbReference type="PANTHER" id="PTHR30419">
    <property type="entry name" value="HTH-TYPE TRANSCRIPTIONAL REGULATOR YBHD"/>
    <property type="match status" value="1"/>
</dbReference>
<dbReference type="PRINTS" id="PR00039">
    <property type="entry name" value="HTHLYSR"/>
</dbReference>
<dbReference type="EMBL" id="NOXU01000029">
    <property type="protein sequence ID" value="OYQ34323.1"/>
    <property type="molecule type" value="Genomic_DNA"/>
</dbReference>
<comment type="similarity">
    <text evidence="1">Belongs to the LysR transcriptional regulatory family.</text>
</comment>
<dbReference type="OrthoDB" id="9811588at2"/>
<feature type="domain" description="HTH lysR-type" evidence="5">
    <location>
        <begin position="3"/>
        <end position="60"/>
    </location>
</feature>
<comment type="caution">
    <text evidence="6">The sequence shown here is derived from an EMBL/GenBank/DDBJ whole genome shotgun (WGS) entry which is preliminary data.</text>
</comment>
<keyword evidence="2" id="KW-0805">Transcription regulation</keyword>
<dbReference type="SUPFAM" id="SSF53850">
    <property type="entry name" value="Periplasmic binding protein-like II"/>
    <property type="match status" value="1"/>
</dbReference>
<dbReference type="InterPro" id="IPR005119">
    <property type="entry name" value="LysR_subst-bd"/>
</dbReference>
<evidence type="ECO:0000313" key="7">
    <source>
        <dbReference type="Proteomes" id="UP000216998"/>
    </source>
</evidence>
<dbReference type="GO" id="GO:0003700">
    <property type="term" value="F:DNA-binding transcription factor activity"/>
    <property type="evidence" value="ECO:0007669"/>
    <property type="project" value="InterPro"/>
</dbReference>
<dbReference type="Pfam" id="PF00126">
    <property type="entry name" value="HTH_1"/>
    <property type="match status" value="1"/>
</dbReference>
<keyword evidence="7" id="KW-1185">Reference proteome</keyword>
<dbReference type="GO" id="GO:0005829">
    <property type="term" value="C:cytosol"/>
    <property type="evidence" value="ECO:0007669"/>
    <property type="project" value="TreeGrafter"/>
</dbReference>
<gene>
    <name evidence="6" type="ORF">CHU95_12895</name>
</gene>
<dbReference type="Pfam" id="PF03466">
    <property type="entry name" value="LysR_substrate"/>
    <property type="match status" value="1"/>
</dbReference>
<dbReference type="Gene3D" id="1.10.10.10">
    <property type="entry name" value="Winged helix-like DNA-binding domain superfamily/Winged helix DNA-binding domain"/>
    <property type="match status" value="1"/>
</dbReference>
<dbReference type="PANTHER" id="PTHR30419:SF30">
    <property type="entry name" value="LYSR FAMILY TRANSCRIPTIONAL REGULATOR"/>
    <property type="match status" value="1"/>
</dbReference>
<evidence type="ECO:0000256" key="1">
    <source>
        <dbReference type="ARBA" id="ARBA00009437"/>
    </source>
</evidence>
<dbReference type="SUPFAM" id="SSF46785">
    <property type="entry name" value="Winged helix' DNA-binding domain"/>
    <property type="match status" value="1"/>
</dbReference>
<dbReference type="PROSITE" id="PS50931">
    <property type="entry name" value="HTH_LYSR"/>
    <property type="match status" value="1"/>
</dbReference>
<sequence length="303" mass="33688">MDMRLRVLRHFAVVAETLNFHRAAEKVNLSQQAISKSIIQLESQLGLRLMDRDRQSVVLTEQGKYLLPYVQEVLAAARRLDDAVASAGDVRTGSLSIGATPTFLESVIPEALNAFQQRYPTTPIKVERGDFAYLCTLLMRGDIDLFYSTAPAENSAHLVRKITVGQDRNVIVVRSGHPLVGKDRIAFDDLAGYPQIATLNYPRGAAYIERLAAAATMRVPRPALTVESTHLSLERVAGSDSWWVAPHIMVRSRLHSGGIVVLPVDPPDTPWDLVMVTRRDYSPARKMMDFQTVMRSCLMSSSD</sequence>
<dbReference type="Gene3D" id="3.40.190.10">
    <property type="entry name" value="Periplasmic binding protein-like II"/>
    <property type="match status" value="2"/>
</dbReference>
<keyword evidence="4" id="KW-0804">Transcription</keyword>
<protein>
    <recommendedName>
        <fullName evidence="5">HTH lysR-type domain-containing protein</fullName>
    </recommendedName>
</protein>
<evidence type="ECO:0000313" key="6">
    <source>
        <dbReference type="EMBL" id="OYQ34323.1"/>
    </source>
</evidence>
<evidence type="ECO:0000256" key="4">
    <source>
        <dbReference type="ARBA" id="ARBA00023163"/>
    </source>
</evidence>
<evidence type="ECO:0000259" key="5">
    <source>
        <dbReference type="PROSITE" id="PS50931"/>
    </source>
</evidence>
<dbReference type="AlphaFoldDB" id="A0A255YYJ9"/>
<dbReference type="FunFam" id="1.10.10.10:FF:000001">
    <property type="entry name" value="LysR family transcriptional regulator"/>
    <property type="match status" value="1"/>
</dbReference>
<dbReference type="InterPro" id="IPR050950">
    <property type="entry name" value="HTH-type_LysR_regulators"/>
</dbReference>
<keyword evidence="3" id="KW-0238">DNA-binding</keyword>
<evidence type="ECO:0000256" key="2">
    <source>
        <dbReference type="ARBA" id="ARBA00023015"/>
    </source>
</evidence>
<proteinExistence type="inferred from homology"/>
<organism evidence="6 7">
    <name type="scientific">Niveispirillum lacus</name>
    <dbReference type="NCBI Taxonomy" id="1981099"/>
    <lineage>
        <taxon>Bacteria</taxon>
        <taxon>Pseudomonadati</taxon>
        <taxon>Pseudomonadota</taxon>
        <taxon>Alphaproteobacteria</taxon>
        <taxon>Rhodospirillales</taxon>
        <taxon>Azospirillaceae</taxon>
        <taxon>Niveispirillum</taxon>
    </lineage>
</organism>